<dbReference type="Proteomes" id="UP000480929">
    <property type="component" value="Unassembled WGS sequence"/>
</dbReference>
<sequence>MTKENLQLDNDSKRTVYELSGKEQQSGALVKIILKDVNQFLRINLRDH</sequence>
<evidence type="ECO:0000313" key="4">
    <source>
        <dbReference type="Proteomes" id="UP000480929"/>
    </source>
</evidence>
<organism evidence="1 3">
    <name type="scientific">Holdemania massiliensis</name>
    <dbReference type="NCBI Taxonomy" id="1468449"/>
    <lineage>
        <taxon>Bacteria</taxon>
        <taxon>Bacillati</taxon>
        <taxon>Bacillota</taxon>
        <taxon>Erysipelotrichia</taxon>
        <taxon>Erysipelotrichales</taxon>
        <taxon>Erysipelotrichaceae</taxon>
        <taxon>Holdemania</taxon>
    </lineage>
</organism>
<evidence type="ECO:0000313" key="1">
    <source>
        <dbReference type="EMBL" id="MSA90661.1"/>
    </source>
</evidence>
<keyword evidence="4" id="KW-1185">Reference proteome</keyword>
<dbReference type="AlphaFoldDB" id="A0A6N7S9S3"/>
<evidence type="ECO:0000313" key="2">
    <source>
        <dbReference type="EMBL" id="MSC34391.1"/>
    </source>
</evidence>
<gene>
    <name evidence="2" type="ORF">GKD88_14795</name>
    <name evidence="1" type="ORF">GKE08_15125</name>
</gene>
<accession>A0A6N7S9S3</accession>
<dbReference type="EMBL" id="WKPI01000033">
    <property type="protein sequence ID" value="MSC34391.1"/>
    <property type="molecule type" value="Genomic_DNA"/>
</dbReference>
<name>A0A6N7S9S3_9FIRM</name>
<evidence type="ECO:0000313" key="3">
    <source>
        <dbReference type="Proteomes" id="UP000433575"/>
    </source>
</evidence>
<dbReference type="Proteomes" id="UP000433575">
    <property type="component" value="Unassembled WGS sequence"/>
</dbReference>
<dbReference type="RefSeq" id="WP_154240003.1">
    <property type="nucleotide sequence ID" value="NZ_WKPI01000033.1"/>
</dbReference>
<proteinExistence type="predicted"/>
<reference evidence="3 4" key="1">
    <citation type="journal article" date="2019" name="Nat. Med.">
        <title>A library of human gut bacterial isolates paired with longitudinal multiomics data enables mechanistic microbiome research.</title>
        <authorList>
            <person name="Poyet M."/>
            <person name="Groussin M."/>
            <person name="Gibbons S.M."/>
            <person name="Avila-Pacheco J."/>
            <person name="Jiang X."/>
            <person name="Kearney S.M."/>
            <person name="Perrotta A.R."/>
            <person name="Berdy B."/>
            <person name="Zhao S."/>
            <person name="Lieberman T.D."/>
            <person name="Swanson P.K."/>
            <person name="Smith M."/>
            <person name="Roesemann S."/>
            <person name="Alexander J.E."/>
            <person name="Rich S.A."/>
            <person name="Livny J."/>
            <person name="Vlamakis H."/>
            <person name="Clish C."/>
            <person name="Bullock K."/>
            <person name="Deik A."/>
            <person name="Scott J."/>
            <person name="Pierce K.A."/>
            <person name="Xavier R.J."/>
            <person name="Alm E.J."/>
        </authorList>
    </citation>
    <scope>NUCLEOTIDE SEQUENCE [LARGE SCALE GENOMIC DNA]</scope>
    <source>
        <strain evidence="1 3">BIOML-A4</strain>
        <strain evidence="2 4">BIOML-A5</strain>
    </source>
</reference>
<comment type="caution">
    <text evidence="1">The sequence shown here is derived from an EMBL/GenBank/DDBJ whole genome shotgun (WGS) entry which is preliminary data.</text>
</comment>
<dbReference type="EMBL" id="WKPJ01000031">
    <property type="protein sequence ID" value="MSA90661.1"/>
    <property type="molecule type" value="Genomic_DNA"/>
</dbReference>
<protein>
    <submittedName>
        <fullName evidence="1">Uncharacterized protein</fullName>
    </submittedName>
</protein>